<dbReference type="EMBL" id="CM037162">
    <property type="protein sequence ID" value="KAH7864384.1"/>
    <property type="molecule type" value="Genomic_DNA"/>
</dbReference>
<comment type="caution">
    <text evidence="1">The sequence shown here is derived from an EMBL/GenBank/DDBJ whole genome shotgun (WGS) entry which is preliminary data.</text>
</comment>
<reference evidence="1 2" key="1">
    <citation type="journal article" date="2021" name="Hortic Res">
        <title>High-quality reference genome and annotation aids understanding of berry development for evergreen blueberry (Vaccinium darrowii).</title>
        <authorList>
            <person name="Yu J."/>
            <person name="Hulse-Kemp A.M."/>
            <person name="Babiker E."/>
            <person name="Staton M."/>
        </authorList>
    </citation>
    <scope>NUCLEOTIDE SEQUENCE [LARGE SCALE GENOMIC DNA]</scope>
    <source>
        <strain evidence="2">cv. NJ 8807/NJ 8810</strain>
        <tissue evidence="1">Young leaf</tissue>
    </source>
</reference>
<dbReference type="Proteomes" id="UP000828048">
    <property type="component" value="Chromosome 12"/>
</dbReference>
<sequence length="2175" mass="245485">MAARLWKRKIYNFFVKKDDLRVPYGRSEKPDSEMSVDVRSKERFMSEYFLPDGKENKVEDKASVKEKKVNGKASVEENKVNDMASVKENKVNDKESVEVYTRRVGEEVYWDKKLKELSNGNYDSFREYAELLWDAIEMDPENRSIISDVSANSKENEDKASVKESCRDSMEVEHPATFEELGMDPESCRDSMEVEDPATFEELGMDPESFWDSMKVEHPATLEELGMDPENKGIISDFLGFARNKEFSKRMGQAWVGMLLNLETDDEFAVHSLLNKIDDLVYCIPDNERIFVFTTNHRNQHDAASLRPVGMDIYIHTSSLQPIALPDGVKRAYDNSLPVSNSEKENTREAYDSTKRYSLPNFDAIENKAVKVYSKRGRDCWYSMELEQPQTFTELNEVFSLRNENELTLSGLFEIIHRLVSRCGKEQIIVLTTNHNHMDRFHTALLCPLNINAYIHTSSPQLMALPDGGEIVELDSTEQKLLVDCDAANNSAYRSGVLISNSEIRENMGEASKRSCTTKCFDSLVDSMTRISSTYFDALDNKAHLGRVYQSGPIVFNSEKKDAREGLSKECLTKSVLSDDDSTERKLSPDLTKLTSEDIDDFHDLYCIDDFDNGAGMLPNLKDEFVDGLVSSYDDELTIESTTNHRHQYPVQKKKKRHQYAAALLPLLKMDAHIRTSLPQPMALPDGGEILQLESSKQKSLVDFDATNNRAYWSGVLVPNSEERNKSEASKRQSMAESASLVDSTKIISSSDFDALYNGAHLVRACQSGPIMFNSEKKVTKEGLNRECLTKLPDYAENKAHLLKAHQSGLVVSLSGNKDRGKAQKRECITGSILGLEDLQHHCGGKRAVAAKSFGATYDPGIHTTDSLARKSFEVVETLLTREQPNDCVPLLSIGRLTLEGWAQEGKSPNLPRVLQINIVEQRVTKLPTCLEGLTAESASSSRWPIGLPDGRHIVVLNPLEQSSKNVAHAARVDQCSPTVSLPEKKMVRQTLKRKCRKIHHHHFSTRCEGSAKSFRATRIGKKHGTNWVSTAKSIHKQHGIQQWPFRQKWATRKGYSAEDERSSLSMSQCAEADESGPTVSNSEKGSMREALKRDSLKDLRQHYGARRKVAAKGLCDFLAWKSFEVQESLPLGEQSSSIRNISWQRKLTHKHCVPGQLKKSQDLPRSQLNDSSGELAAQSAISLPDGGHITSLLEMKIVRKTLKRKCRTMSVLSLEDHQQHVGRRWEDDPNFLGAKRIHRQHGSCRWPFKQSASSSCWPIGLPDGRHIVVLNPLEQSTKNVAHAARVDQCSPTVSLPKKKMVRKILKRECRTMSAIFELHQHHFSGRCEGSARSFHATCIGKKHGTNRVSTVNRIHKQYGIQQWPFRQKWATRKGYCVEDERSFEVSSLSMSQCAEANESGPTVSNSEKGSMREALKRDSLKNLRRHFGARRKVAAKGHCDSLAWKSFEVQESLPFGEQSNSIRNLAWRRTLTHKHCVRLKKSQDLPRSQLSDCSGELAAQSAIGLPDGGHITSLSEKKIVRKTLKRECKTMSVLKLEDHQQHVGRRCEDDVNFLGVKRICRQLAINRKSTAKRIRRQHASCRWPFKQSAVGLPDGGYKLSLSKKKFVRKTLKRNCRIMRVLGLNYHQHIVSKWGDPVKSLGAKHIYRQLVIHHVSRVKKIRRQHGIHRWPFQQNWATRKGYSLGDERPVEFMSLSADGKLVSRLQRIHVSWLGTFSPWPLALPGGGEIVGPTALSSSEFAATNNRAHRVGQDQSGPTTSHSKKKRAREQEDREDINTSITLNDLRQHYGRKRKDAAESLGVSISTLKRICRQHGIKRWPNIIRKKEVWRPPDPHGEKNPSPTCETLSTNVQSEMENDPAPSQPMPTIPQTTGSLDDWRNLLASQEEPFPEGHVLGSFKWGVASCYDLALSQPMTTIPHTMGSLDDRRNLLASQEEPFFEGHVSESFDWAVASCYDPAPSQPIGAIPQRMESSDDLRNLSASQGEPFLERDFSRFMDWAVASHSDPVTSQPMPIIPHTMGSSNDWRNLIASQEEPFLEGDISGSINLTVSTGSYPAPSQSISAVPYTIPTIPLMMPLLPERHDTRSTKLKAIYGDTTIKFQLPLTSGINELKEKVSKILELELGSFSVEYKDEDGDWILMACDENVREYLQLVTSLGNQVTKLKIRDKVPTPRFL</sequence>
<organism evidence="1 2">
    <name type="scientific">Vaccinium darrowii</name>
    <dbReference type="NCBI Taxonomy" id="229202"/>
    <lineage>
        <taxon>Eukaryota</taxon>
        <taxon>Viridiplantae</taxon>
        <taxon>Streptophyta</taxon>
        <taxon>Embryophyta</taxon>
        <taxon>Tracheophyta</taxon>
        <taxon>Spermatophyta</taxon>
        <taxon>Magnoliopsida</taxon>
        <taxon>eudicotyledons</taxon>
        <taxon>Gunneridae</taxon>
        <taxon>Pentapetalae</taxon>
        <taxon>asterids</taxon>
        <taxon>Ericales</taxon>
        <taxon>Ericaceae</taxon>
        <taxon>Vaccinioideae</taxon>
        <taxon>Vaccinieae</taxon>
        <taxon>Vaccinium</taxon>
    </lineage>
</organism>
<keyword evidence="2" id="KW-1185">Reference proteome</keyword>
<evidence type="ECO:0000313" key="2">
    <source>
        <dbReference type="Proteomes" id="UP000828048"/>
    </source>
</evidence>
<proteinExistence type="predicted"/>
<name>A0ACB7ZEI1_9ERIC</name>
<gene>
    <name evidence="1" type="ORF">Vadar_028997</name>
</gene>
<accession>A0ACB7ZEI1</accession>
<evidence type="ECO:0000313" key="1">
    <source>
        <dbReference type="EMBL" id="KAH7864384.1"/>
    </source>
</evidence>
<protein>
    <submittedName>
        <fullName evidence="1">Uncharacterized protein</fullName>
    </submittedName>
</protein>